<dbReference type="PROSITE" id="PS00041">
    <property type="entry name" value="HTH_ARAC_FAMILY_1"/>
    <property type="match status" value="1"/>
</dbReference>
<keyword evidence="2" id="KW-0238">DNA-binding</keyword>
<proteinExistence type="predicted"/>
<dbReference type="GO" id="GO:0003700">
    <property type="term" value="F:DNA-binding transcription factor activity"/>
    <property type="evidence" value="ECO:0007669"/>
    <property type="project" value="InterPro"/>
</dbReference>
<dbReference type="CDD" id="cd02208">
    <property type="entry name" value="cupin_RmlC-like"/>
    <property type="match status" value="1"/>
</dbReference>
<reference evidence="5 6" key="1">
    <citation type="submission" date="2018-02" db="EMBL/GenBank/DDBJ databases">
        <title>Genomic Encyclopedia of Archaeal and Bacterial Type Strains, Phase II (KMG-II): from individual species to whole genera.</title>
        <authorList>
            <person name="Goeker M."/>
        </authorList>
    </citation>
    <scope>NUCLEOTIDE SEQUENCE [LARGE SCALE GENOMIC DNA]</scope>
    <source>
        <strain evidence="5 6">DSM 3808</strain>
    </source>
</reference>
<feature type="domain" description="HTH araC/xylS-type" evidence="4">
    <location>
        <begin position="196"/>
        <end position="294"/>
    </location>
</feature>
<dbReference type="InterPro" id="IPR037923">
    <property type="entry name" value="HTH-like"/>
</dbReference>
<dbReference type="OrthoDB" id="2585681at2"/>
<dbReference type="Gene3D" id="2.60.120.10">
    <property type="entry name" value="Jelly Rolls"/>
    <property type="match status" value="1"/>
</dbReference>
<protein>
    <submittedName>
        <fullName evidence="5">AraC-like protein</fullName>
    </submittedName>
</protein>
<dbReference type="InterPro" id="IPR018060">
    <property type="entry name" value="HTH_AraC"/>
</dbReference>
<dbReference type="AlphaFoldDB" id="A0A2S6HH79"/>
<dbReference type="Pfam" id="PF02311">
    <property type="entry name" value="AraC_binding"/>
    <property type="match status" value="1"/>
</dbReference>
<name>A0A2S6HH79_9FIRM</name>
<dbReference type="InterPro" id="IPR020449">
    <property type="entry name" value="Tscrpt_reg_AraC-type_HTH"/>
</dbReference>
<dbReference type="InterPro" id="IPR014710">
    <property type="entry name" value="RmlC-like_jellyroll"/>
</dbReference>
<comment type="caution">
    <text evidence="5">The sequence shown here is derived from an EMBL/GenBank/DDBJ whole genome shotgun (WGS) entry which is preliminary data.</text>
</comment>
<dbReference type="SUPFAM" id="SSF51215">
    <property type="entry name" value="Regulatory protein AraC"/>
    <property type="match status" value="1"/>
</dbReference>
<sequence length="300" mass="34543">MIRNRNYVSTDSHRKELQDQGFRLFDLLANEGDIHQYFADCIPSHWHLELEVFILLQGSVLIQIGDNSYYVEAGEGCFINTGVLHSFTAIVPSPCIYHSFVFDSGIVGGTPGSVFDTMYVRPLLNAGPDFLKFGREAEDKSFFQQFEIAFNACAEEKPGYEFEVREAISKILLYTKEKHQTMPSRRVPTIQESRLKQMLEWIDENLRNVMTVKEIADTANICTRECQRIFSRYLHYSPMAYIQRRRLFKAAEQLSTTDAPITDIAFDCGFSSPSYFTKQFKDLVGATPKEYRTAIQENRL</sequence>
<dbReference type="EMBL" id="PTJA01000017">
    <property type="protein sequence ID" value="PPK76806.1"/>
    <property type="molecule type" value="Genomic_DNA"/>
</dbReference>
<organism evidence="5 6">
    <name type="scientific">Lacrimispora xylanisolvens</name>
    <dbReference type="NCBI Taxonomy" id="384636"/>
    <lineage>
        <taxon>Bacteria</taxon>
        <taxon>Bacillati</taxon>
        <taxon>Bacillota</taxon>
        <taxon>Clostridia</taxon>
        <taxon>Lachnospirales</taxon>
        <taxon>Lachnospiraceae</taxon>
        <taxon>Lacrimispora</taxon>
    </lineage>
</organism>
<evidence type="ECO:0000313" key="5">
    <source>
        <dbReference type="EMBL" id="PPK76806.1"/>
    </source>
</evidence>
<dbReference type="Gene3D" id="1.10.10.60">
    <property type="entry name" value="Homeodomain-like"/>
    <property type="match status" value="2"/>
</dbReference>
<keyword evidence="3" id="KW-0804">Transcription</keyword>
<dbReference type="PANTHER" id="PTHR43280:SF28">
    <property type="entry name" value="HTH-TYPE TRANSCRIPTIONAL ACTIVATOR RHAS"/>
    <property type="match status" value="1"/>
</dbReference>
<dbReference type="Pfam" id="PF12833">
    <property type="entry name" value="HTH_18"/>
    <property type="match status" value="1"/>
</dbReference>
<dbReference type="GO" id="GO:0043565">
    <property type="term" value="F:sequence-specific DNA binding"/>
    <property type="evidence" value="ECO:0007669"/>
    <property type="project" value="InterPro"/>
</dbReference>
<accession>A0A2S6HH79</accession>
<evidence type="ECO:0000256" key="2">
    <source>
        <dbReference type="ARBA" id="ARBA00023125"/>
    </source>
</evidence>
<evidence type="ECO:0000313" key="6">
    <source>
        <dbReference type="Proteomes" id="UP000237749"/>
    </source>
</evidence>
<dbReference type="InterPro" id="IPR003313">
    <property type="entry name" value="AraC-bd"/>
</dbReference>
<dbReference type="PROSITE" id="PS01124">
    <property type="entry name" value="HTH_ARAC_FAMILY_2"/>
    <property type="match status" value="1"/>
</dbReference>
<evidence type="ECO:0000256" key="3">
    <source>
        <dbReference type="ARBA" id="ARBA00023163"/>
    </source>
</evidence>
<dbReference type="PRINTS" id="PR00032">
    <property type="entry name" value="HTHARAC"/>
</dbReference>
<evidence type="ECO:0000256" key="1">
    <source>
        <dbReference type="ARBA" id="ARBA00023015"/>
    </source>
</evidence>
<dbReference type="InterPro" id="IPR018062">
    <property type="entry name" value="HTH_AraC-typ_CS"/>
</dbReference>
<dbReference type="RefSeq" id="WP_104439420.1">
    <property type="nucleotide sequence ID" value="NZ_PTJA01000017.1"/>
</dbReference>
<evidence type="ECO:0000259" key="4">
    <source>
        <dbReference type="PROSITE" id="PS01124"/>
    </source>
</evidence>
<keyword evidence="1" id="KW-0805">Transcription regulation</keyword>
<dbReference type="SMART" id="SM00342">
    <property type="entry name" value="HTH_ARAC"/>
    <property type="match status" value="1"/>
</dbReference>
<gene>
    <name evidence="5" type="ORF">BXY41_11735</name>
</gene>
<dbReference type="PANTHER" id="PTHR43280">
    <property type="entry name" value="ARAC-FAMILY TRANSCRIPTIONAL REGULATOR"/>
    <property type="match status" value="1"/>
</dbReference>
<dbReference type="SUPFAM" id="SSF46689">
    <property type="entry name" value="Homeodomain-like"/>
    <property type="match status" value="2"/>
</dbReference>
<keyword evidence="6" id="KW-1185">Reference proteome</keyword>
<dbReference type="Proteomes" id="UP000237749">
    <property type="component" value="Unassembled WGS sequence"/>
</dbReference>
<dbReference type="InterPro" id="IPR009057">
    <property type="entry name" value="Homeodomain-like_sf"/>
</dbReference>